<organism evidence="4 5">
    <name type="scientific">Caballeronia temeraria</name>
    <dbReference type="NCBI Taxonomy" id="1777137"/>
    <lineage>
        <taxon>Bacteria</taxon>
        <taxon>Pseudomonadati</taxon>
        <taxon>Pseudomonadota</taxon>
        <taxon>Betaproteobacteria</taxon>
        <taxon>Burkholderiales</taxon>
        <taxon>Burkholderiaceae</taxon>
        <taxon>Caballeronia</taxon>
    </lineage>
</organism>
<name>A0A158AIC5_9BURK</name>
<gene>
    <name evidence="4" type="ORF">AWB76_02439</name>
</gene>
<evidence type="ECO:0000313" key="5">
    <source>
        <dbReference type="Proteomes" id="UP000054624"/>
    </source>
</evidence>
<dbReference type="SUPFAM" id="SSF109709">
    <property type="entry name" value="KorB DNA-binding domain-like"/>
    <property type="match status" value="1"/>
</dbReference>
<evidence type="ECO:0000256" key="1">
    <source>
        <dbReference type="ARBA" id="ARBA00006295"/>
    </source>
</evidence>
<sequence>MSMKNFASKAANIRLTDEEADEAQNRAATTPRTAPGQLMHLQAKSEQQQDEIDRLKKELQEAKQMGGAVDVPLSDLHEVPGRRRYMAPEKYAELRDNLRHNKLIHPVVVLPRAEGGFEIISGHHRSDAYRELGRETIRCVLGEATAEEADEGAFFANLMQSDLTDYEKYIGLKRFQTEHPELSKASVAEHVGISPSHISALLSFERLPQEVRKILEANMALLGANAAAELAVLAEAGKSDRVLEAVQRLADRKLDQSQAVKFARASVEPKKAATATTNFKIRSGKTTWCDVRSAKNVMRIEFQSEEIANSVRDAIRKHLEQLAQAQKT</sequence>
<dbReference type="InterPro" id="IPR050336">
    <property type="entry name" value="Chromosome_partition/occlusion"/>
</dbReference>
<evidence type="ECO:0000313" key="4">
    <source>
        <dbReference type="EMBL" id="SAK57366.1"/>
    </source>
</evidence>
<dbReference type="Gene3D" id="1.10.10.2830">
    <property type="match status" value="1"/>
</dbReference>
<dbReference type="NCBIfam" id="TIGR00180">
    <property type="entry name" value="parB_part"/>
    <property type="match status" value="1"/>
</dbReference>
<proteinExistence type="inferred from homology"/>
<dbReference type="InterPro" id="IPR036086">
    <property type="entry name" value="ParB/Sulfiredoxin_sf"/>
</dbReference>
<dbReference type="Proteomes" id="UP000054624">
    <property type="component" value="Unassembled WGS sequence"/>
</dbReference>
<dbReference type="SUPFAM" id="SSF110849">
    <property type="entry name" value="ParB/Sulfiredoxin"/>
    <property type="match status" value="1"/>
</dbReference>
<dbReference type="SMART" id="SM00470">
    <property type="entry name" value="ParB"/>
    <property type="match status" value="1"/>
</dbReference>
<dbReference type="EMBL" id="FCOI02000006">
    <property type="protein sequence ID" value="SAK57366.1"/>
    <property type="molecule type" value="Genomic_DNA"/>
</dbReference>
<keyword evidence="5" id="KW-1185">Reference proteome</keyword>
<protein>
    <submittedName>
        <fullName evidence="4">ParB, partition protein</fullName>
    </submittedName>
</protein>
<dbReference type="OrthoDB" id="8677451at2"/>
<dbReference type="GO" id="GO:0007059">
    <property type="term" value="P:chromosome segregation"/>
    <property type="evidence" value="ECO:0007669"/>
    <property type="project" value="TreeGrafter"/>
</dbReference>
<dbReference type="PANTHER" id="PTHR33375:SF1">
    <property type="entry name" value="CHROMOSOME-PARTITIONING PROTEIN PARB-RELATED"/>
    <property type="match status" value="1"/>
</dbReference>
<dbReference type="AlphaFoldDB" id="A0A158AIC5"/>
<dbReference type="GO" id="GO:0003677">
    <property type="term" value="F:DNA binding"/>
    <property type="evidence" value="ECO:0007669"/>
    <property type="project" value="InterPro"/>
</dbReference>
<evidence type="ECO:0000259" key="3">
    <source>
        <dbReference type="SMART" id="SM00470"/>
    </source>
</evidence>
<dbReference type="Pfam" id="PF02195">
    <property type="entry name" value="ParB_N"/>
    <property type="match status" value="1"/>
</dbReference>
<dbReference type="RefSeq" id="WP_061127925.1">
    <property type="nucleotide sequence ID" value="NZ_FCOI02000006.1"/>
</dbReference>
<feature type="region of interest" description="Disordered" evidence="2">
    <location>
        <begin position="1"/>
        <end position="48"/>
    </location>
</feature>
<dbReference type="PANTHER" id="PTHR33375">
    <property type="entry name" value="CHROMOSOME-PARTITIONING PROTEIN PARB-RELATED"/>
    <property type="match status" value="1"/>
</dbReference>
<dbReference type="GO" id="GO:0005694">
    <property type="term" value="C:chromosome"/>
    <property type="evidence" value="ECO:0007669"/>
    <property type="project" value="TreeGrafter"/>
</dbReference>
<evidence type="ECO:0000256" key="2">
    <source>
        <dbReference type="SAM" id="MobiDB-lite"/>
    </source>
</evidence>
<dbReference type="Gene3D" id="3.90.1530.30">
    <property type="match status" value="1"/>
</dbReference>
<accession>A0A158AIC5</accession>
<dbReference type="InterPro" id="IPR003115">
    <property type="entry name" value="ParB_N"/>
</dbReference>
<reference evidence="5" key="1">
    <citation type="submission" date="2016-01" db="EMBL/GenBank/DDBJ databases">
        <authorList>
            <person name="Peeters Charlotte."/>
        </authorList>
    </citation>
    <scope>NUCLEOTIDE SEQUENCE [LARGE SCALE GENOMIC DNA]</scope>
</reference>
<dbReference type="InterPro" id="IPR004437">
    <property type="entry name" value="ParB/RepB/Spo0J"/>
</dbReference>
<dbReference type="STRING" id="1777137.AWB76_02439"/>
<feature type="domain" description="ParB-like N-terminal" evidence="3">
    <location>
        <begin position="69"/>
        <end position="158"/>
    </location>
</feature>
<comment type="similarity">
    <text evidence="1">Belongs to the ParB family.</text>
</comment>